<dbReference type="InterPro" id="IPR052340">
    <property type="entry name" value="RNase_Y/CdgJ"/>
</dbReference>
<keyword evidence="2" id="KW-1185">Reference proteome</keyword>
<gene>
    <name evidence="1" type="ordered locus">Q7A_2984</name>
</gene>
<dbReference type="Proteomes" id="UP000009144">
    <property type="component" value="Chromosome"/>
</dbReference>
<sequence length="279" mass="30439">MALTPLSLVNKSLELVSPPSTYARLDELIQDPNSAMDDISKVINTDPALVTRLLKIVNSPFYGFPSQINTISRAITVIGTRELTNLVLATSVVNAFTGIPKTLMEMNTFWRHSLACAICAKLLAEAAGHKQSEQYLIAGLLHNIGSLVLYQSVPELSGEAIKSARFGHEVIYLAEQRVIGFDHTEAGEALIQAWRLPESLGFVARHHHTPVASGYAPEVCIVHVADVMVSSVPFGHSGDQHVPPLDPVAWEKLGLQPEVIPQLLRRVAIQLEHLTANLL</sequence>
<accession>I1XMZ0</accession>
<dbReference type="PATRIC" id="fig|754476.3.peg.2930"/>
<dbReference type="AlphaFoldDB" id="I1XMZ0"/>
<reference evidence="1 2" key="1">
    <citation type="journal article" date="2012" name="J. Bacteriol.">
        <title>Complete genome sequences of Methylophaga sp. strain JAM1 and Methylophaga sp. strain JAM7.</title>
        <authorList>
            <person name="Villeneuve C."/>
            <person name="Martineau C."/>
            <person name="Mauffrey F."/>
            <person name="Villemur R."/>
        </authorList>
    </citation>
    <scope>NUCLEOTIDE SEQUENCE [LARGE SCALE GENOMIC DNA]</scope>
    <source>
        <strain evidence="1 2">JAM1</strain>
    </source>
</reference>
<dbReference type="CDD" id="cd00077">
    <property type="entry name" value="HDc"/>
    <property type="match status" value="1"/>
</dbReference>
<dbReference type="HOGENOM" id="CLU_048246_4_2_6"/>
<organism evidence="1 2">
    <name type="scientific">Methylophaga nitratireducenticrescens</name>
    <dbReference type="NCBI Taxonomy" id="754476"/>
    <lineage>
        <taxon>Bacteria</taxon>
        <taxon>Pseudomonadati</taxon>
        <taxon>Pseudomonadota</taxon>
        <taxon>Gammaproteobacteria</taxon>
        <taxon>Thiotrichales</taxon>
        <taxon>Piscirickettsiaceae</taxon>
        <taxon>Methylophaga</taxon>
    </lineage>
</organism>
<name>I1XMZ0_METNJ</name>
<evidence type="ECO:0000313" key="2">
    <source>
        <dbReference type="Proteomes" id="UP000009144"/>
    </source>
</evidence>
<dbReference type="EMBL" id="CP003390">
    <property type="protein sequence ID" value="AFI85759.1"/>
    <property type="molecule type" value="Genomic_DNA"/>
</dbReference>
<dbReference type="KEGG" id="mej:Q7A_2984"/>
<dbReference type="STRING" id="754476.Q7A_2984"/>
<dbReference type="PROSITE" id="PS51833">
    <property type="entry name" value="HDOD"/>
    <property type="match status" value="1"/>
</dbReference>
<dbReference type="InterPro" id="IPR003607">
    <property type="entry name" value="HD/PDEase_dom"/>
</dbReference>
<dbReference type="eggNOG" id="COG1639">
    <property type="taxonomic scope" value="Bacteria"/>
</dbReference>
<dbReference type="PANTHER" id="PTHR33525:SF3">
    <property type="entry name" value="RIBONUCLEASE Y"/>
    <property type="match status" value="1"/>
</dbReference>
<dbReference type="OrthoDB" id="9770715at2"/>
<dbReference type="Gene3D" id="1.10.3210.10">
    <property type="entry name" value="Hypothetical protein af1432"/>
    <property type="match status" value="1"/>
</dbReference>
<dbReference type="RefSeq" id="WP_014708120.1">
    <property type="nucleotide sequence ID" value="NC_017857.3"/>
</dbReference>
<proteinExistence type="predicted"/>
<dbReference type="Pfam" id="PF08668">
    <property type="entry name" value="HDOD"/>
    <property type="match status" value="1"/>
</dbReference>
<reference evidence="1 2" key="2">
    <citation type="journal article" date="2013" name="Int. J. Syst. Evol. Microbiol.">
        <title>Methylophaga nitratireducenticrescens sp. nov. and Methylophaga frappieri sp. nov., isolated from the biofilm of the methanol-fed denitrification system treating the seawater at the Montreal Biodome.</title>
        <authorList>
            <person name="Villeneuve C."/>
            <person name="Martineau C."/>
            <person name="Mauffrey F."/>
            <person name="Villemur R."/>
        </authorList>
    </citation>
    <scope>NUCLEOTIDE SEQUENCE [LARGE SCALE GENOMIC DNA]</scope>
    <source>
        <strain evidence="1 2">JAM1</strain>
    </source>
</reference>
<evidence type="ECO:0000313" key="1">
    <source>
        <dbReference type="EMBL" id="AFI85759.1"/>
    </source>
</evidence>
<dbReference type="SUPFAM" id="SSF109604">
    <property type="entry name" value="HD-domain/PDEase-like"/>
    <property type="match status" value="1"/>
</dbReference>
<dbReference type="InterPro" id="IPR013976">
    <property type="entry name" value="HDOD"/>
</dbReference>
<dbReference type="PANTHER" id="PTHR33525">
    <property type="match status" value="1"/>
</dbReference>
<protein>
    <submittedName>
        <fullName evidence="1">Uncharacterized protein</fullName>
    </submittedName>
</protein>